<feature type="transmembrane region" description="Helical" evidence="1">
    <location>
        <begin position="106"/>
        <end position="124"/>
    </location>
</feature>
<evidence type="ECO:0000313" key="3">
    <source>
        <dbReference type="Proteomes" id="UP000249354"/>
    </source>
</evidence>
<reference evidence="3" key="1">
    <citation type="submission" date="2018-04" db="EMBL/GenBank/DDBJ databases">
        <authorList>
            <person name="Cornet L."/>
        </authorList>
    </citation>
    <scope>NUCLEOTIDE SEQUENCE [LARGE SCALE GENOMIC DNA]</scope>
</reference>
<feature type="transmembrane region" description="Helical" evidence="1">
    <location>
        <begin position="228"/>
        <end position="248"/>
    </location>
</feature>
<dbReference type="EMBL" id="QBMC01000068">
    <property type="protein sequence ID" value="PZO17340.1"/>
    <property type="molecule type" value="Genomic_DNA"/>
</dbReference>
<feature type="transmembrane region" description="Helical" evidence="1">
    <location>
        <begin position="130"/>
        <end position="152"/>
    </location>
</feature>
<protein>
    <recommendedName>
        <fullName evidence="4">Peptidase M50</fullName>
    </recommendedName>
</protein>
<proteinExistence type="predicted"/>
<comment type="caution">
    <text evidence="2">The sequence shown here is derived from an EMBL/GenBank/DDBJ whole genome shotgun (WGS) entry which is preliminary data.</text>
</comment>
<sequence length="276" mass="31707">MRLPWADADLYSFGNRISSTLIFPGLLLLAAFLNVDPFRSLLFGITIWLHECGHATVAWLCGYRALPLPFGWTSISNERSLFVYFGILTLLGLLFWSGLKEKRRWPMLLAGVLAVLQFYLTWIISEHTTFLLFSFGGIGGEFYLSALLIVSFFFPLPDYWRWDFYRYPAVLAAGFTFIGSFSRWRQIDRGLEAIPWGTMFGGSGDAGGDMNQLTEVYGWSDQRIIDTYSSIGSVCAIAILSVYFYIFLKNRNHLYLYALWQNRRLKQSAQAKRSHR</sequence>
<dbReference type="AlphaFoldDB" id="A0A2W4UE71"/>
<evidence type="ECO:0000313" key="2">
    <source>
        <dbReference type="EMBL" id="PZO17340.1"/>
    </source>
</evidence>
<keyword evidence="1" id="KW-0812">Transmembrane</keyword>
<organism evidence="2 3">
    <name type="scientific">Leptolyngbya foveolarum</name>
    <dbReference type="NCBI Taxonomy" id="47253"/>
    <lineage>
        <taxon>Bacteria</taxon>
        <taxon>Bacillati</taxon>
        <taxon>Cyanobacteriota</taxon>
        <taxon>Cyanophyceae</taxon>
        <taxon>Leptolyngbyales</taxon>
        <taxon>Leptolyngbyaceae</taxon>
        <taxon>Leptolyngbya group</taxon>
        <taxon>Leptolyngbya</taxon>
    </lineage>
</organism>
<feature type="transmembrane region" description="Helical" evidence="1">
    <location>
        <begin position="164"/>
        <end position="182"/>
    </location>
</feature>
<gene>
    <name evidence="2" type="ORF">DCF25_11130</name>
</gene>
<keyword evidence="1" id="KW-0472">Membrane</keyword>
<name>A0A2W4UE71_9CYAN</name>
<feature type="transmembrane region" description="Helical" evidence="1">
    <location>
        <begin position="13"/>
        <end position="33"/>
    </location>
</feature>
<feature type="transmembrane region" description="Helical" evidence="1">
    <location>
        <begin position="81"/>
        <end position="99"/>
    </location>
</feature>
<evidence type="ECO:0008006" key="4">
    <source>
        <dbReference type="Google" id="ProtNLM"/>
    </source>
</evidence>
<keyword evidence="1" id="KW-1133">Transmembrane helix</keyword>
<dbReference type="Proteomes" id="UP000249354">
    <property type="component" value="Unassembled WGS sequence"/>
</dbReference>
<evidence type="ECO:0000256" key="1">
    <source>
        <dbReference type="SAM" id="Phobius"/>
    </source>
</evidence>
<accession>A0A2W4UE71</accession>
<reference evidence="2 3" key="2">
    <citation type="submission" date="2018-06" db="EMBL/GenBank/DDBJ databases">
        <title>Metagenomic assembly of (sub)arctic Cyanobacteria and their associated microbiome from non-axenic cultures.</title>
        <authorList>
            <person name="Baurain D."/>
        </authorList>
    </citation>
    <scope>NUCLEOTIDE SEQUENCE [LARGE SCALE GENOMIC DNA]</scope>
    <source>
        <strain evidence="2">ULC129bin1</strain>
    </source>
</reference>